<dbReference type="Proteomes" id="UP000190166">
    <property type="component" value="Unassembled WGS sequence"/>
</dbReference>
<accession>A0A1T5N5J9</accession>
<dbReference type="Pfam" id="PF02682">
    <property type="entry name" value="CT_C_D"/>
    <property type="match status" value="1"/>
</dbReference>
<dbReference type="SMART" id="SM00796">
    <property type="entry name" value="AHS1"/>
    <property type="match status" value="1"/>
</dbReference>
<dbReference type="SUPFAM" id="SSF50891">
    <property type="entry name" value="Cyclophilin-like"/>
    <property type="match status" value="1"/>
</dbReference>
<name>A0A1T5N5J9_9BACT</name>
<dbReference type="InterPro" id="IPR003833">
    <property type="entry name" value="CT_C_D"/>
</dbReference>
<dbReference type="InterPro" id="IPR029000">
    <property type="entry name" value="Cyclophilin-like_dom_sf"/>
</dbReference>
<dbReference type="RefSeq" id="WP_079467682.1">
    <property type="nucleotide sequence ID" value="NZ_FUZZ01000001.1"/>
</dbReference>
<evidence type="ECO:0000256" key="3">
    <source>
        <dbReference type="ARBA" id="ARBA00022840"/>
    </source>
</evidence>
<dbReference type="AlphaFoldDB" id="A0A1T5N5J9"/>
<evidence type="ECO:0000313" key="6">
    <source>
        <dbReference type="Proteomes" id="UP000190166"/>
    </source>
</evidence>
<keyword evidence="6" id="KW-1185">Reference proteome</keyword>
<dbReference type="SUPFAM" id="SSF160467">
    <property type="entry name" value="PH0987 N-terminal domain-like"/>
    <property type="match status" value="1"/>
</dbReference>
<dbReference type="GO" id="GO:0005524">
    <property type="term" value="F:ATP binding"/>
    <property type="evidence" value="ECO:0007669"/>
    <property type="project" value="UniProtKB-KW"/>
</dbReference>
<evidence type="ECO:0000256" key="1">
    <source>
        <dbReference type="ARBA" id="ARBA00022741"/>
    </source>
</evidence>
<evidence type="ECO:0000259" key="4">
    <source>
        <dbReference type="SMART" id="SM00796"/>
    </source>
</evidence>
<evidence type="ECO:0000313" key="5">
    <source>
        <dbReference type="EMBL" id="SKC95318.1"/>
    </source>
</evidence>
<organism evidence="5 6">
    <name type="scientific">Chitinophaga ginsengisegetis</name>
    <dbReference type="NCBI Taxonomy" id="393003"/>
    <lineage>
        <taxon>Bacteria</taxon>
        <taxon>Pseudomonadati</taxon>
        <taxon>Bacteroidota</taxon>
        <taxon>Chitinophagia</taxon>
        <taxon>Chitinophagales</taxon>
        <taxon>Chitinophagaceae</taxon>
        <taxon>Chitinophaga</taxon>
    </lineage>
</organism>
<feature type="domain" description="Carboxyltransferase" evidence="4">
    <location>
        <begin position="5"/>
        <end position="213"/>
    </location>
</feature>
<protein>
    <submittedName>
        <fullName evidence="5">Inhibitor of KinA</fullName>
    </submittedName>
</protein>
<keyword evidence="1" id="KW-0547">Nucleotide-binding</keyword>
<dbReference type="STRING" id="393003.SAMN05660461_0339"/>
<dbReference type="Gene3D" id="2.40.100.10">
    <property type="entry name" value="Cyclophilin-like"/>
    <property type="match status" value="1"/>
</dbReference>
<keyword evidence="2" id="KW-0378">Hydrolase</keyword>
<reference evidence="6" key="1">
    <citation type="submission" date="2017-02" db="EMBL/GenBank/DDBJ databases">
        <authorList>
            <person name="Varghese N."/>
            <person name="Submissions S."/>
        </authorList>
    </citation>
    <scope>NUCLEOTIDE SEQUENCE [LARGE SCALE GENOMIC DNA]</scope>
    <source>
        <strain evidence="6">DSM 18108</strain>
    </source>
</reference>
<dbReference type="InterPro" id="IPR010016">
    <property type="entry name" value="PxpB"/>
</dbReference>
<evidence type="ECO:0000256" key="2">
    <source>
        <dbReference type="ARBA" id="ARBA00022801"/>
    </source>
</evidence>
<dbReference type="PANTHER" id="PTHR34698:SF2">
    <property type="entry name" value="5-OXOPROLINASE SUBUNIT B"/>
    <property type="match status" value="1"/>
</dbReference>
<proteinExistence type="predicted"/>
<dbReference type="GO" id="GO:0016787">
    <property type="term" value="F:hydrolase activity"/>
    <property type="evidence" value="ECO:0007669"/>
    <property type="project" value="UniProtKB-KW"/>
</dbReference>
<dbReference type="Gene3D" id="3.30.1360.40">
    <property type="match status" value="1"/>
</dbReference>
<gene>
    <name evidence="5" type="ORF">SAMN05660461_0339</name>
</gene>
<sequence length="236" mass="26461">MRRNYTISPLGDRAVIIEWEQQISEDIHRRVMQAFRQLQELHKPYILDLIPAYASLTVVYDAVVLYRELHGNAGEKIRELISATLEETAITAAAPPRRLEIPVCYHPSLGPDLHAMAESKNVSPEHIIALHTAQTYTVYMLGFLPGFPYMGKVHEQLVTPRLKQPRLRVPAGSVGIAGAQTGIYPQESPGGWNIIGRTPLRLFDAGAETPCYCGPGDEVRFMPVSLEAFREMTHYI</sequence>
<dbReference type="EMBL" id="FUZZ01000001">
    <property type="protein sequence ID" value="SKC95318.1"/>
    <property type="molecule type" value="Genomic_DNA"/>
</dbReference>
<dbReference type="NCBIfam" id="TIGR00370">
    <property type="entry name" value="5-oxoprolinase subunit PxpB"/>
    <property type="match status" value="1"/>
</dbReference>
<keyword evidence="3" id="KW-0067">ATP-binding</keyword>
<dbReference type="PANTHER" id="PTHR34698">
    <property type="entry name" value="5-OXOPROLINASE SUBUNIT B"/>
    <property type="match status" value="1"/>
</dbReference>